<protein>
    <submittedName>
        <fullName evidence="3">Uncharacterized ACR, COG1399</fullName>
    </submittedName>
</protein>
<dbReference type="PATRIC" id="fig|728005.3.peg.1527"/>
<dbReference type="RefSeq" id="WP_046172099.1">
    <property type="nucleotide sequence ID" value="NZ_FOMB01000010.1"/>
</dbReference>
<gene>
    <name evidence="3" type="ORF">SAMN04488059_11081</name>
    <name evidence="2" type="ORF">WH91_16585</name>
</gene>
<sequence>MNQDSPLFDAVVRIDRLPATGREIKVSLDEPTRAALAMELKLSAIDSFEATLVVAPLRGGIRALGRLVAEIVQPSVVTFEPVGQHVDEVVDRVFLPEPHGYQKPTPGSELFVDLEDDDFPDHIDGPEVDLSALLIETLALAIDPYPRHAEESLDSLGVDLGNEPSGPFAGLEKLKRSTDSES</sequence>
<reference evidence="2 4" key="1">
    <citation type="submission" date="2015-03" db="EMBL/GenBank/DDBJ databases">
        <authorList>
            <person name="Lepp D."/>
            <person name="Hassan Y.I."/>
            <person name="Li X.-Z."/>
            <person name="Zhou T."/>
        </authorList>
    </citation>
    <scope>NUCLEOTIDE SEQUENCE [LARGE SCALE GENOMIC DNA]</scope>
    <source>
        <strain evidence="2 4">Cr7-05</strain>
    </source>
</reference>
<evidence type="ECO:0000313" key="3">
    <source>
        <dbReference type="EMBL" id="SFC74714.1"/>
    </source>
</evidence>
<dbReference type="OrthoDB" id="8443793at2"/>
<reference evidence="3 5" key="2">
    <citation type="submission" date="2016-10" db="EMBL/GenBank/DDBJ databases">
        <authorList>
            <person name="de Groot N.N."/>
        </authorList>
    </citation>
    <scope>NUCLEOTIDE SEQUENCE [LARGE SCALE GENOMIC DNA]</scope>
    <source>
        <strain evidence="3 5">CGMCC 1.10210</strain>
    </source>
</reference>
<dbReference type="STRING" id="728005.SAMN04488059_11081"/>
<proteinExistence type="predicted"/>
<accession>A0A0F5PTJ9</accession>
<dbReference type="InterPro" id="IPR003772">
    <property type="entry name" value="YceD"/>
</dbReference>
<dbReference type="AlphaFoldDB" id="A0A0F5PTJ9"/>
<organism evidence="3 5">
    <name type="scientific">Devosia psychrophila</name>
    <dbReference type="NCBI Taxonomy" id="728005"/>
    <lineage>
        <taxon>Bacteria</taxon>
        <taxon>Pseudomonadati</taxon>
        <taxon>Pseudomonadota</taxon>
        <taxon>Alphaproteobacteria</taxon>
        <taxon>Hyphomicrobiales</taxon>
        <taxon>Devosiaceae</taxon>
        <taxon>Devosia</taxon>
    </lineage>
</organism>
<keyword evidence="4" id="KW-1185">Reference proteome</keyword>
<evidence type="ECO:0000313" key="5">
    <source>
        <dbReference type="Proteomes" id="UP000182258"/>
    </source>
</evidence>
<dbReference type="Proteomes" id="UP000182258">
    <property type="component" value="Unassembled WGS sequence"/>
</dbReference>
<feature type="region of interest" description="Disordered" evidence="1">
    <location>
        <begin position="156"/>
        <end position="182"/>
    </location>
</feature>
<evidence type="ECO:0000313" key="4">
    <source>
        <dbReference type="Proteomes" id="UP000033519"/>
    </source>
</evidence>
<evidence type="ECO:0000256" key="1">
    <source>
        <dbReference type="SAM" id="MobiDB-lite"/>
    </source>
</evidence>
<feature type="compositionally biased region" description="Basic and acidic residues" evidence="1">
    <location>
        <begin position="172"/>
        <end position="182"/>
    </location>
</feature>
<evidence type="ECO:0000313" key="2">
    <source>
        <dbReference type="EMBL" id="KKC31978.1"/>
    </source>
</evidence>
<dbReference type="Proteomes" id="UP000033519">
    <property type="component" value="Unassembled WGS sequence"/>
</dbReference>
<dbReference type="EMBL" id="FOMB01000010">
    <property type="protein sequence ID" value="SFC74714.1"/>
    <property type="molecule type" value="Genomic_DNA"/>
</dbReference>
<name>A0A0F5PTJ9_9HYPH</name>
<dbReference type="Pfam" id="PF02620">
    <property type="entry name" value="YceD"/>
    <property type="match status" value="1"/>
</dbReference>
<dbReference type="EMBL" id="LAPV01000147">
    <property type="protein sequence ID" value="KKC31978.1"/>
    <property type="molecule type" value="Genomic_DNA"/>
</dbReference>